<organism evidence="2 3">
    <name type="scientific">Cynoglossus semilaevis</name>
    <name type="common">Tongue sole</name>
    <dbReference type="NCBI Taxonomy" id="244447"/>
    <lineage>
        <taxon>Eukaryota</taxon>
        <taxon>Metazoa</taxon>
        <taxon>Chordata</taxon>
        <taxon>Craniata</taxon>
        <taxon>Vertebrata</taxon>
        <taxon>Euteleostomi</taxon>
        <taxon>Actinopterygii</taxon>
        <taxon>Neopterygii</taxon>
        <taxon>Teleostei</taxon>
        <taxon>Neoteleostei</taxon>
        <taxon>Acanthomorphata</taxon>
        <taxon>Carangaria</taxon>
        <taxon>Pleuronectiformes</taxon>
        <taxon>Pleuronectoidei</taxon>
        <taxon>Cynoglossidae</taxon>
        <taxon>Cynoglossinae</taxon>
        <taxon>Cynoglossus</taxon>
    </lineage>
</organism>
<evidence type="ECO:0000256" key="1">
    <source>
        <dbReference type="SAM" id="MobiDB-lite"/>
    </source>
</evidence>
<dbReference type="Ensembl" id="ENSCSET00000001832.1">
    <property type="protein sequence ID" value="ENSCSEP00000001800.1"/>
    <property type="gene ID" value="ENSCSEG00000001222.1"/>
</dbReference>
<dbReference type="InterPro" id="IPR029406">
    <property type="entry name" value="ETAA1"/>
</dbReference>
<dbReference type="FunCoup" id="A0A3P8UNG0">
    <property type="interactions" value="978"/>
</dbReference>
<feature type="region of interest" description="Disordered" evidence="1">
    <location>
        <begin position="368"/>
        <end position="400"/>
    </location>
</feature>
<dbReference type="GO" id="GO:0043539">
    <property type="term" value="F:protein serine/threonine kinase activator activity"/>
    <property type="evidence" value="ECO:0007669"/>
    <property type="project" value="TreeGrafter"/>
</dbReference>
<dbReference type="GO" id="GO:0006974">
    <property type="term" value="P:DNA damage response"/>
    <property type="evidence" value="ECO:0007669"/>
    <property type="project" value="TreeGrafter"/>
</dbReference>
<accession>A0A3P8UNG0</accession>
<dbReference type="OMA" id="PESQWFW"/>
<sequence length="558" mass="61475">MNRGRGPVYNAEQIKSFECTSLVINISVFPLEDFKTPTRILGSKASADLTGESPHSDSDFHHDIIWDAASPSPNRLGEFSTAAVNISEIVSRIAPKHGRPEVTESTLQQWLGDSFAIPCTPDVQTPKPRKKSPRWVQSKHNHVDDLLKLAKQFDFNMFCRDEEGADIHHQKSLELVSEDIMNFEMTTVLPVTSINSRSQDDARNVIVNEPADEDIDFLFDGPTQRLSGNLTPVPLSQDPLVKPDSGLCGKTPSAGISSNGSVANDKFEDDWENDDLLDDSLVFEMTQNPQKFISPKYCSTQKPPGGDTAHSKLALSTVKKTNVQRRTSFKLESNHHTREGTFQTDSHLKMLKKDSLLSQFSSDVNVQVSKTSRSNSQTPHLPASNVLDSKSGTNSALMTTNPSLQKACDTGSAQLATTGLSDFLDDDLDAIFASDLAWDDPTDDNLLCEMSEDVENNIQRSENGTAKQSLPNKRAPLQPANYQSLPSKVTPKGPSVSSRPAPTVLTGTSTAMQSGWSLIFVLFFIAVARKCTAAEIELKKRQAMERRQQKLQTQAHNF</sequence>
<proteinExistence type="predicted"/>
<dbReference type="GO" id="GO:0043596">
    <property type="term" value="C:nuclear replication fork"/>
    <property type="evidence" value="ECO:0007669"/>
    <property type="project" value="TreeGrafter"/>
</dbReference>
<dbReference type="GO" id="GO:2000001">
    <property type="term" value="P:regulation of DNA damage checkpoint"/>
    <property type="evidence" value="ECO:0007669"/>
    <property type="project" value="TreeGrafter"/>
</dbReference>
<dbReference type="GeneTree" id="ENSGT00390000009597"/>
<dbReference type="AlphaFoldDB" id="A0A3P8UNG0"/>
<feature type="compositionally biased region" description="Polar residues" evidence="1">
    <location>
        <begin position="386"/>
        <end position="400"/>
    </location>
</feature>
<reference evidence="2" key="2">
    <citation type="submission" date="2025-08" db="UniProtKB">
        <authorList>
            <consortium name="Ensembl"/>
        </authorList>
    </citation>
    <scope>IDENTIFICATION</scope>
</reference>
<protein>
    <submittedName>
        <fullName evidence="2">Ewing's tumor-associated antigen 1-like</fullName>
    </submittedName>
</protein>
<reference evidence="2 3" key="1">
    <citation type="journal article" date="2014" name="Nat. Genet.">
        <title>Whole-genome sequence of a flatfish provides insights into ZW sex chromosome evolution and adaptation to a benthic lifestyle.</title>
        <authorList>
            <person name="Chen S."/>
            <person name="Zhang G."/>
            <person name="Shao C."/>
            <person name="Huang Q."/>
            <person name="Liu G."/>
            <person name="Zhang P."/>
            <person name="Song W."/>
            <person name="An N."/>
            <person name="Chalopin D."/>
            <person name="Volff J.N."/>
            <person name="Hong Y."/>
            <person name="Li Q."/>
            <person name="Sha Z."/>
            <person name="Zhou H."/>
            <person name="Xie M."/>
            <person name="Yu Q."/>
            <person name="Liu Y."/>
            <person name="Xiang H."/>
            <person name="Wang N."/>
            <person name="Wu K."/>
            <person name="Yang C."/>
            <person name="Zhou Q."/>
            <person name="Liao X."/>
            <person name="Yang L."/>
            <person name="Hu Q."/>
            <person name="Zhang J."/>
            <person name="Meng L."/>
            <person name="Jin L."/>
            <person name="Tian Y."/>
            <person name="Lian J."/>
            <person name="Yang J."/>
            <person name="Miao G."/>
            <person name="Liu S."/>
            <person name="Liang Z."/>
            <person name="Yan F."/>
            <person name="Li Y."/>
            <person name="Sun B."/>
            <person name="Zhang H."/>
            <person name="Zhang J."/>
            <person name="Zhu Y."/>
            <person name="Du M."/>
            <person name="Zhao Y."/>
            <person name="Schartl M."/>
            <person name="Tang Q."/>
            <person name="Wang J."/>
        </authorList>
    </citation>
    <scope>NUCLEOTIDE SEQUENCE</scope>
</reference>
<dbReference type="Proteomes" id="UP000265120">
    <property type="component" value="Chromosome 9"/>
</dbReference>
<dbReference type="InParanoid" id="A0A3P8UNG0"/>
<feature type="compositionally biased region" description="Polar residues" evidence="1">
    <location>
        <begin position="461"/>
        <end position="471"/>
    </location>
</feature>
<reference evidence="2" key="3">
    <citation type="submission" date="2025-09" db="UniProtKB">
        <authorList>
            <consortium name="Ensembl"/>
        </authorList>
    </citation>
    <scope>IDENTIFICATION</scope>
</reference>
<dbReference type="GO" id="GO:0031297">
    <property type="term" value="P:replication fork processing"/>
    <property type="evidence" value="ECO:0007669"/>
    <property type="project" value="TreeGrafter"/>
</dbReference>
<dbReference type="PANTHER" id="PTHR16434">
    <property type="entry name" value="EWING'S TUMOR-ASSOCIATED ANTIGEN 1 ETAA1"/>
    <property type="match status" value="1"/>
</dbReference>
<keyword evidence="3" id="KW-1185">Reference proteome</keyword>
<evidence type="ECO:0000313" key="2">
    <source>
        <dbReference type="Ensembl" id="ENSCSEP00000001800.1"/>
    </source>
</evidence>
<feature type="region of interest" description="Disordered" evidence="1">
    <location>
        <begin position="461"/>
        <end position="501"/>
    </location>
</feature>
<evidence type="ECO:0000313" key="3">
    <source>
        <dbReference type="Proteomes" id="UP000265120"/>
    </source>
</evidence>
<name>A0A3P8UNG0_CYNSE</name>
<feature type="compositionally biased region" description="Polar residues" evidence="1">
    <location>
        <begin position="368"/>
        <end position="379"/>
    </location>
</feature>
<dbReference type="PANTHER" id="PTHR16434:SF4">
    <property type="entry name" value="ETAA1 ACTIVATOR OF ATR KINASE"/>
    <property type="match status" value="1"/>
</dbReference>
<dbReference type="Pfam" id="PF15350">
    <property type="entry name" value="ETAA1"/>
    <property type="match status" value="1"/>
</dbReference>